<keyword evidence="1" id="KW-0472">Membrane</keyword>
<protein>
    <submittedName>
        <fullName evidence="2">DUF805 domain-containing protein</fullName>
    </submittedName>
</protein>
<keyword evidence="1" id="KW-0812">Transmembrane</keyword>
<feature type="transmembrane region" description="Helical" evidence="1">
    <location>
        <begin position="84"/>
        <end position="104"/>
    </location>
</feature>
<organism evidence="2 3">
    <name type="scientific">Aquamicrobium segne</name>
    <dbReference type="NCBI Taxonomy" id="469547"/>
    <lineage>
        <taxon>Bacteria</taxon>
        <taxon>Pseudomonadati</taxon>
        <taxon>Pseudomonadota</taxon>
        <taxon>Alphaproteobacteria</taxon>
        <taxon>Hyphomicrobiales</taxon>
        <taxon>Phyllobacteriaceae</taxon>
        <taxon>Aquamicrobium</taxon>
    </lineage>
</organism>
<feature type="transmembrane region" description="Helical" evidence="1">
    <location>
        <begin position="54"/>
        <end position="72"/>
    </location>
</feature>
<keyword evidence="1" id="KW-1133">Transmembrane helix</keyword>
<gene>
    <name evidence="2" type="ORF">ACFPLB_01050</name>
</gene>
<dbReference type="PANTHER" id="PTHR34980">
    <property type="entry name" value="INNER MEMBRANE PROTEIN-RELATED-RELATED"/>
    <property type="match status" value="1"/>
</dbReference>
<dbReference type="RefSeq" id="WP_378227388.1">
    <property type="nucleotide sequence ID" value="NZ_JBHSLL010000003.1"/>
</dbReference>
<name>A0ABW0GSR2_9HYPH</name>
<evidence type="ECO:0000313" key="2">
    <source>
        <dbReference type="EMBL" id="MFC5384550.1"/>
    </source>
</evidence>
<feature type="transmembrane region" description="Helical" evidence="1">
    <location>
        <begin position="21"/>
        <end position="42"/>
    </location>
</feature>
<dbReference type="Pfam" id="PF05656">
    <property type="entry name" value="DUF805"/>
    <property type="match status" value="1"/>
</dbReference>
<proteinExistence type="predicted"/>
<evidence type="ECO:0000256" key="1">
    <source>
        <dbReference type="SAM" id="Phobius"/>
    </source>
</evidence>
<comment type="caution">
    <text evidence="2">The sequence shown here is derived from an EMBL/GenBank/DDBJ whole genome shotgun (WGS) entry which is preliminary data.</text>
</comment>
<reference evidence="3" key="1">
    <citation type="journal article" date="2019" name="Int. J. Syst. Evol. Microbiol.">
        <title>The Global Catalogue of Microorganisms (GCM) 10K type strain sequencing project: providing services to taxonomists for standard genome sequencing and annotation.</title>
        <authorList>
            <consortium name="The Broad Institute Genomics Platform"/>
            <consortium name="The Broad Institute Genome Sequencing Center for Infectious Disease"/>
            <person name="Wu L."/>
            <person name="Ma J."/>
        </authorList>
    </citation>
    <scope>NUCLEOTIDE SEQUENCE [LARGE SCALE GENOMIC DNA]</scope>
    <source>
        <strain evidence="3">CGMCC 4.1415</strain>
    </source>
</reference>
<dbReference type="Proteomes" id="UP001596016">
    <property type="component" value="Unassembled WGS sequence"/>
</dbReference>
<accession>A0ABW0GSR2</accession>
<sequence>MTGSQRIFWLFFGTSGRISRRVYVMACALSYMARFFTAYQFVRYSTETEPSTGWAMLMLAAILASLWSNVMLSIKRLHDCNRPGGWAISTLLLDILAVGVLAFMSGTPGPNQYGNRTDSPH</sequence>
<dbReference type="InterPro" id="IPR008523">
    <property type="entry name" value="DUF805"/>
</dbReference>
<evidence type="ECO:0000313" key="3">
    <source>
        <dbReference type="Proteomes" id="UP001596016"/>
    </source>
</evidence>
<dbReference type="EMBL" id="JBHSLL010000003">
    <property type="protein sequence ID" value="MFC5384550.1"/>
    <property type="molecule type" value="Genomic_DNA"/>
</dbReference>
<keyword evidence="3" id="KW-1185">Reference proteome</keyword>